<evidence type="ECO:0000313" key="4">
    <source>
        <dbReference type="Proteomes" id="UP000509371"/>
    </source>
</evidence>
<dbReference type="InterPro" id="IPR000305">
    <property type="entry name" value="GIY-YIG_endonuc"/>
</dbReference>
<dbReference type="KEGG" id="mpri:MP3633_2587"/>
<evidence type="ECO:0000259" key="2">
    <source>
        <dbReference type="PROSITE" id="PS50164"/>
    </source>
</evidence>
<name>A0A859CXP6_9GAMM</name>
<dbReference type="PANTHER" id="PTHR34477:SF1">
    <property type="entry name" value="UPF0213 PROTEIN YHBQ"/>
    <property type="match status" value="1"/>
</dbReference>
<dbReference type="Pfam" id="PF01541">
    <property type="entry name" value="GIY-YIG"/>
    <property type="match status" value="1"/>
</dbReference>
<dbReference type="InterPro" id="IPR050190">
    <property type="entry name" value="UPF0213_domain"/>
</dbReference>
<dbReference type="InterPro" id="IPR035901">
    <property type="entry name" value="GIY-YIG_endonuc_sf"/>
</dbReference>
<dbReference type="RefSeq" id="WP_280526379.1">
    <property type="nucleotide sequence ID" value="NZ_BAAAEF010000031.1"/>
</dbReference>
<feature type="domain" description="GIY-YIG" evidence="2">
    <location>
        <begin position="17"/>
        <end position="94"/>
    </location>
</feature>
<evidence type="ECO:0000313" key="3">
    <source>
        <dbReference type="EMBL" id="QKK81314.1"/>
    </source>
</evidence>
<dbReference type="CDD" id="cd10456">
    <property type="entry name" value="GIY-YIG_UPF0213"/>
    <property type="match status" value="1"/>
</dbReference>
<dbReference type="PANTHER" id="PTHR34477">
    <property type="entry name" value="UPF0213 PROTEIN YHBQ"/>
    <property type="match status" value="1"/>
</dbReference>
<dbReference type="AlphaFoldDB" id="A0A859CXP6"/>
<sequence>MTINANVQEDKSVISDNEWSLYMIKTRMNTLYTGISTDVDRRFKEHSGASKRAARYLKGKGPLELVWHEAVGTKSEALVLEYRVKKLNKRQKLSLIEGELVLHSLREECLS</sequence>
<organism evidence="3 4">
    <name type="scientific">Marinomonas primoryensis</name>
    <dbReference type="NCBI Taxonomy" id="178399"/>
    <lineage>
        <taxon>Bacteria</taxon>
        <taxon>Pseudomonadati</taxon>
        <taxon>Pseudomonadota</taxon>
        <taxon>Gammaproteobacteria</taxon>
        <taxon>Oceanospirillales</taxon>
        <taxon>Oceanospirillaceae</taxon>
        <taxon>Marinomonas</taxon>
    </lineage>
</organism>
<accession>A0A859CXP6</accession>
<dbReference type="Proteomes" id="UP000509371">
    <property type="component" value="Chromosome"/>
</dbReference>
<reference evidence="3 4" key="1">
    <citation type="submission" date="2020-06" db="EMBL/GenBank/DDBJ databases">
        <authorList>
            <person name="Voronona O.L."/>
            <person name="Aksenova E.I."/>
            <person name="Kunda M.S."/>
            <person name="Semenov A.N."/>
            <person name="Ryzhova N."/>
        </authorList>
    </citation>
    <scope>NUCLEOTIDE SEQUENCE [LARGE SCALE GENOMIC DNA]</scope>
    <source>
        <strain evidence="3 4">MPKMM3633</strain>
    </source>
</reference>
<dbReference type="PROSITE" id="PS50164">
    <property type="entry name" value="GIY_YIG"/>
    <property type="match status" value="1"/>
</dbReference>
<comment type="similarity">
    <text evidence="1">Belongs to the UPF0213 family.</text>
</comment>
<gene>
    <name evidence="3" type="ORF">MP3633_2587</name>
</gene>
<evidence type="ECO:0000256" key="1">
    <source>
        <dbReference type="ARBA" id="ARBA00007435"/>
    </source>
</evidence>
<protein>
    <submittedName>
        <fullName evidence="3">GIY-YIG_SF superfamily protein</fullName>
    </submittedName>
</protein>
<dbReference type="SUPFAM" id="SSF82771">
    <property type="entry name" value="GIY-YIG endonuclease"/>
    <property type="match status" value="1"/>
</dbReference>
<proteinExistence type="inferred from homology"/>
<dbReference type="Gene3D" id="3.40.1440.10">
    <property type="entry name" value="GIY-YIG endonuclease"/>
    <property type="match status" value="1"/>
</dbReference>
<dbReference type="EMBL" id="CP054301">
    <property type="protein sequence ID" value="QKK81314.1"/>
    <property type="molecule type" value="Genomic_DNA"/>
</dbReference>